<feature type="binding site" evidence="13">
    <location>
        <position position="53"/>
    </location>
    <ligand>
        <name>Zn(2+)</name>
        <dbReference type="ChEBI" id="CHEBI:29105"/>
    </ligand>
</feature>
<evidence type="ECO:0000256" key="13">
    <source>
        <dbReference type="HAMAP-Rule" id="MF_01395"/>
    </source>
</evidence>
<dbReference type="KEGG" id="jpo:G7058_00355"/>
<evidence type="ECO:0000313" key="15">
    <source>
        <dbReference type="EMBL" id="QIK50648.1"/>
    </source>
</evidence>
<comment type="similarity">
    <text evidence="13">Belongs to the AccD/PCCB family.</text>
</comment>
<comment type="subunit">
    <text evidence="13">Acetyl-CoA carboxylase is a heterohexamer composed of biotin carboxyl carrier protein (AccB), biotin carboxylase (AccC) and two subunits each of ACCase subunit alpha (AccA) and ACCase subunit beta (AccD).</text>
</comment>
<keyword evidence="11 13" id="KW-0275">Fatty acid biosynthesis</keyword>
<dbReference type="GO" id="GO:0003989">
    <property type="term" value="F:acetyl-CoA carboxylase activity"/>
    <property type="evidence" value="ECO:0007669"/>
    <property type="project" value="InterPro"/>
</dbReference>
<evidence type="ECO:0000256" key="4">
    <source>
        <dbReference type="ARBA" id="ARBA00022723"/>
    </source>
</evidence>
<feature type="binding site" evidence="13">
    <location>
        <position position="35"/>
    </location>
    <ligand>
        <name>Zn(2+)</name>
        <dbReference type="ChEBI" id="CHEBI:29105"/>
    </ligand>
</feature>
<comment type="subcellular location">
    <subcellularLocation>
        <location evidence="1 13">Cytoplasm</location>
    </subcellularLocation>
</comment>
<dbReference type="GO" id="GO:0009317">
    <property type="term" value="C:acetyl-CoA carboxylase complex"/>
    <property type="evidence" value="ECO:0007669"/>
    <property type="project" value="InterPro"/>
</dbReference>
<dbReference type="InterPro" id="IPR000438">
    <property type="entry name" value="Acetyl_CoA_COase_Trfase_b_su"/>
</dbReference>
<evidence type="ECO:0000256" key="3">
    <source>
        <dbReference type="ARBA" id="ARBA00022679"/>
    </source>
</evidence>
<proteinExistence type="inferred from homology"/>
<keyword evidence="3 13" id="KW-0808">Transferase</keyword>
<sequence length="291" mass="31958">MKLFRKRPYIPLEPSSTQEEVNQKPIVPEGLWKKCPSCGKTIYAKDLGADQVCPHCHYNFRISASERIALIVDGDSFEEWYAEMPLSNPLDFPGYTEKLMKTKEKTKTDEAVVVGKALIKGYETVLCVMDSTFFMGSMGTIVGEKLTRAIEQALSLRLPVIIFTASGGARMQEGIMSLMQMAKVSAAISNLNVAGLPYFAVLTDPTTGGVTASFAMQGDVILAESGATIGFAGKRVIEQTIKASVPEGFQTAEHLLTKGFIDNIIPRNKLRDTLAFLLEIHTPQKARDQDE</sequence>
<evidence type="ECO:0000259" key="14">
    <source>
        <dbReference type="PROSITE" id="PS50980"/>
    </source>
</evidence>
<dbReference type="PRINTS" id="PR01070">
    <property type="entry name" value="ACCCTRFRASEB"/>
</dbReference>
<evidence type="ECO:0000256" key="12">
    <source>
        <dbReference type="ARBA" id="ARBA00025280"/>
    </source>
</evidence>
<dbReference type="PANTHER" id="PTHR42995">
    <property type="entry name" value="ACETYL-COENZYME A CARBOXYLASE CARBOXYL TRANSFERASE SUBUNIT BETA, CHLOROPLASTIC"/>
    <property type="match status" value="1"/>
</dbReference>
<dbReference type="InterPro" id="IPR034733">
    <property type="entry name" value="AcCoA_carboxyl_beta"/>
</dbReference>
<feature type="binding site" evidence="13">
    <location>
        <position position="38"/>
    </location>
    <ligand>
        <name>Zn(2+)</name>
        <dbReference type="ChEBI" id="CHEBI:29105"/>
    </ligand>
</feature>
<evidence type="ECO:0000256" key="8">
    <source>
        <dbReference type="ARBA" id="ARBA00022833"/>
    </source>
</evidence>
<evidence type="ECO:0000256" key="1">
    <source>
        <dbReference type="ARBA" id="ARBA00004496"/>
    </source>
</evidence>
<dbReference type="SUPFAM" id="SSF52096">
    <property type="entry name" value="ClpP/crotonase"/>
    <property type="match status" value="1"/>
</dbReference>
<evidence type="ECO:0000256" key="9">
    <source>
        <dbReference type="ARBA" id="ARBA00022840"/>
    </source>
</evidence>
<dbReference type="RefSeq" id="WP_166061692.1">
    <property type="nucleotide sequence ID" value="NZ_CP049889.1"/>
</dbReference>
<dbReference type="InterPro" id="IPR029045">
    <property type="entry name" value="ClpP/crotonase-like_dom_sf"/>
</dbReference>
<evidence type="ECO:0000256" key="6">
    <source>
        <dbReference type="ARBA" id="ARBA00022771"/>
    </source>
</evidence>
<dbReference type="NCBIfam" id="TIGR00515">
    <property type="entry name" value="accD"/>
    <property type="match status" value="1"/>
</dbReference>
<evidence type="ECO:0000256" key="5">
    <source>
        <dbReference type="ARBA" id="ARBA00022741"/>
    </source>
</evidence>
<dbReference type="GO" id="GO:0016743">
    <property type="term" value="F:carboxyl- or carbamoyltransferase activity"/>
    <property type="evidence" value="ECO:0007669"/>
    <property type="project" value="UniProtKB-UniRule"/>
</dbReference>
<comment type="pathway">
    <text evidence="13">Lipid metabolism; malonyl-CoA biosynthesis; malonyl-CoA from acetyl-CoA: step 1/1.</text>
</comment>
<keyword evidence="6 13" id="KW-0863">Zinc-finger</keyword>
<dbReference type="EMBL" id="CP049889">
    <property type="protein sequence ID" value="QIK50648.1"/>
    <property type="molecule type" value="Genomic_DNA"/>
</dbReference>
<dbReference type="Pfam" id="PF01039">
    <property type="entry name" value="Carboxyl_trans"/>
    <property type="match status" value="1"/>
</dbReference>
<keyword evidence="15" id="KW-0436">Ligase</keyword>
<keyword evidence="8 13" id="KW-0862">Zinc</keyword>
<accession>A0A6G7WEQ1</accession>
<comment type="function">
    <text evidence="12 13">Component of the acetyl coenzyme A carboxylase (ACC) complex. Biotin carboxylase (BC) catalyzes the carboxylation of biotin on its carrier protein (BCCP) and then the CO(2) group is transferred by the transcarboxylase to acetyl-CoA to form malonyl-CoA.</text>
</comment>
<dbReference type="GO" id="GO:2001295">
    <property type="term" value="P:malonyl-CoA biosynthetic process"/>
    <property type="evidence" value="ECO:0007669"/>
    <property type="project" value="UniProtKB-UniRule"/>
</dbReference>
<keyword evidence="9 13" id="KW-0067">ATP-binding</keyword>
<reference evidence="15 16" key="1">
    <citation type="journal article" date="2017" name="Int. J. Syst. Evol. Microbiol.">
        <title>Jeotgalibaca porci sp. nov. and Jeotgalibaca arthritidis sp. nov., isolated from pigs, and emended description of the genus Jeotgalibaca.</title>
        <authorList>
            <person name="Zamora L."/>
            <person name="Perez-Sancho M."/>
            <person name="Dominguez L."/>
            <person name="Fernandez-Garayzabal J.F."/>
            <person name="Vela A.I."/>
        </authorList>
    </citation>
    <scope>NUCLEOTIDE SEQUENCE [LARGE SCALE GENOMIC DNA]</scope>
    <source>
        <strain evidence="15 16">CCUG 69148</strain>
    </source>
</reference>
<comment type="catalytic activity">
    <reaction evidence="13">
        <text>N(6)-carboxybiotinyl-L-lysyl-[protein] + acetyl-CoA = N(6)-biotinyl-L-lysyl-[protein] + malonyl-CoA</text>
        <dbReference type="Rhea" id="RHEA:54728"/>
        <dbReference type="Rhea" id="RHEA-COMP:10505"/>
        <dbReference type="Rhea" id="RHEA-COMP:10506"/>
        <dbReference type="ChEBI" id="CHEBI:57288"/>
        <dbReference type="ChEBI" id="CHEBI:57384"/>
        <dbReference type="ChEBI" id="CHEBI:83144"/>
        <dbReference type="ChEBI" id="CHEBI:83145"/>
        <dbReference type="EC" id="2.1.3.15"/>
    </reaction>
</comment>
<protein>
    <recommendedName>
        <fullName evidence="13">Acetyl-coenzyme A carboxylase carboxyl transferase subunit beta</fullName>
        <shortName evidence="13">ACCase subunit beta</shortName>
        <shortName evidence="13">Acetyl-CoA carboxylase carboxyltransferase subunit beta</shortName>
        <ecNumber evidence="13">2.1.3.15</ecNumber>
    </recommendedName>
</protein>
<dbReference type="GeneID" id="94551705"/>
<dbReference type="InterPro" id="IPR011762">
    <property type="entry name" value="COA_CT_N"/>
</dbReference>
<feature type="binding site" evidence="13">
    <location>
        <position position="56"/>
    </location>
    <ligand>
        <name>Zn(2+)</name>
        <dbReference type="ChEBI" id="CHEBI:29105"/>
    </ligand>
</feature>
<dbReference type="PROSITE" id="PS50980">
    <property type="entry name" value="COA_CT_NTER"/>
    <property type="match status" value="1"/>
</dbReference>
<evidence type="ECO:0000256" key="2">
    <source>
        <dbReference type="ARBA" id="ARBA00022516"/>
    </source>
</evidence>
<dbReference type="EC" id="2.1.3.15" evidence="13"/>
<organism evidence="15 16">
    <name type="scientific">Jeotgalibaca porci</name>
    <dbReference type="NCBI Taxonomy" id="1868793"/>
    <lineage>
        <taxon>Bacteria</taxon>
        <taxon>Bacillati</taxon>
        <taxon>Bacillota</taxon>
        <taxon>Bacilli</taxon>
        <taxon>Lactobacillales</taxon>
        <taxon>Carnobacteriaceae</taxon>
        <taxon>Jeotgalibaca</taxon>
    </lineage>
</organism>
<dbReference type="HAMAP" id="MF_01395">
    <property type="entry name" value="AcetylCoA_CT_beta"/>
    <property type="match status" value="1"/>
</dbReference>
<dbReference type="GO" id="GO:0006633">
    <property type="term" value="P:fatty acid biosynthetic process"/>
    <property type="evidence" value="ECO:0007669"/>
    <property type="project" value="UniProtKB-KW"/>
</dbReference>
<evidence type="ECO:0000256" key="7">
    <source>
        <dbReference type="ARBA" id="ARBA00022832"/>
    </source>
</evidence>
<keyword evidence="4 13" id="KW-0479">Metal-binding</keyword>
<feature type="domain" description="CoA carboxyltransferase N-terminal" evidence="14">
    <location>
        <begin position="31"/>
        <end position="291"/>
    </location>
</feature>
<comment type="cofactor">
    <cofactor evidence="13">
        <name>Zn(2+)</name>
        <dbReference type="ChEBI" id="CHEBI:29105"/>
    </cofactor>
    <text evidence="13">Binds 1 zinc ion per subunit.</text>
</comment>
<dbReference type="InterPro" id="IPR041010">
    <property type="entry name" value="Znf-ACC"/>
</dbReference>
<evidence type="ECO:0000256" key="10">
    <source>
        <dbReference type="ARBA" id="ARBA00023098"/>
    </source>
</evidence>
<name>A0A6G7WEQ1_9LACT</name>
<dbReference type="Proteomes" id="UP000501830">
    <property type="component" value="Chromosome"/>
</dbReference>
<dbReference type="PANTHER" id="PTHR42995:SF5">
    <property type="entry name" value="ACETYL-COENZYME A CARBOXYLASE CARBOXYL TRANSFERASE SUBUNIT BETA, CHLOROPLASTIC"/>
    <property type="match status" value="1"/>
</dbReference>
<gene>
    <name evidence="13" type="primary">accD</name>
    <name evidence="15" type="ORF">G7058_00355</name>
</gene>
<keyword evidence="7 13" id="KW-0276">Fatty acid metabolism</keyword>
<keyword evidence="10 13" id="KW-0443">Lipid metabolism</keyword>
<keyword evidence="5 13" id="KW-0547">Nucleotide-binding</keyword>
<dbReference type="Pfam" id="PF17848">
    <property type="entry name" value="Zn_ribbon_ACC"/>
    <property type="match status" value="1"/>
</dbReference>
<evidence type="ECO:0000256" key="11">
    <source>
        <dbReference type="ARBA" id="ARBA00023160"/>
    </source>
</evidence>
<dbReference type="GO" id="GO:0008270">
    <property type="term" value="F:zinc ion binding"/>
    <property type="evidence" value="ECO:0007669"/>
    <property type="project" value="UniProtKB-UniRule"/>
</dbReference>
<comment type="caution">
    <text evidence="13">Lacks conserved residue(s) required for the propagation of feature annotation.</text>
</comment>
<dbReference type="Gene3D" id="3.90.226.10">
    <property type="entry name" value="2-enoyl-CoA Hydratase, Chain A, domain 1"/>
    <property type="match status" value="1"/>
</dbReference>
<keyword evidence="13" id="KW-0963">Cytoplasm</keyword>
<evidence type="ECO:0000313" key="16">
    <source>
        <dbReference type="Proteomes" id="UP000501830"/>
    </source>
</evidence>
<dbReference type="UniPathway" id="UPA00655">
    <property type="reaction ID" value="UER00711"/>
</dbReference>
<keyword evidence="2 13" id="KW-0444">Lipid biosynthesis</keyword>
<dbReference type="GO" id="GO:0005524">
    <property type="term" value="F:ATP binding"/>
    <property type="evidence" value="ECO:0007669"/>
    <property type="project" value="UniProtKB-KW"/>
</dbReference>
<keyword evidence="16" id="KW-1185">Reference proteome</keyword>
<dbReference type="AlphaFoldDB" id="A0A6G7WEQ1"/>